<dbReference type="InterPro" id="IPR025789">
    <property type="entry name" value="DOT1_dom"/>
</dbReference>
<dbReference type="CDD" id="cd02440">
    <property type="entry name" value="AdoMet_MTases"/>
    <property type="match status" value="1"/>
</dbReference>
<dbReference type="GO" id="GO:0031151">
    <property type="term" value="F:histone H3K79 methyltransferase activity"/>
    <property type="evidence" value="ECO:0007669"/>
    <property type="project" value="InterPro"/>
</dbReference>
<feature type="domain" description="DOT1" evidence="1">
    <location>
        <begin position="55"/>
        <end position="189"/>
    </location>
</feature>
<dbReference type="Proteomes" id="UP001215598">
    <property type="component" value="Unassembled WGS sequence"/>
</dbReference>
<accession>A0AAD7MZ59</accession>
<evidence type="ECO:0000313" key="2">
    <source>
        <dbReference type="EMBL" id="KAJ7738594.1"/>
    </source>
</evidence>
<dbReference type="Gene3D" id="3.40.50.150">
    <property type="entry name" value="Vaccinia Virus protein VP39"/>
    <property type="match status" value="1"/>
</dbReference>
<sequence length="340" mass="37616">MPPVRTLGDVKCPGPASGVARILRLNTQEELDAALFTTLDDRINFLDLAYTSLLLEPTLAQICTRGNLGPQSKFLDIGGGIGAACLSLGLRSGCHSVSLEKAEAPSKLAVPLHRAVFRKCSREDRRIGHHQFINADVRELGSSFTEAISSATCILCNNLGFEQDFRHWIEAQLRTFAQPGTHLFVTHALMLGKTRRGSGDPEIFQELTFNGLCSWTPQNIPVYHYVFLGTRSADITAASPHPAALPGDDNWYPAYPPNELTCAIAGRYFYYAVPSKIGPEVTVSHCRESWKDGQMREEKLQTGEQGAHWVSKPSRHQRARMRAKKIKACEKNQSLNSQVN</sequence>
<name>A0AAD7MZ59_9AGAR</name>
<dbReference type="Pfam" id="PF08123">
    <property type="entry name" value="DOT1"/>
    <property type="match status" value="1"/>
</dbReference>
<evidence type="ECO:0000259" key="1">
    <source>
        <dbReference type="Pfam" id="PF08123"/>
    </source>
</evidence>
<dbReference type="InterPro" id="IPR029063">
    <property type="entry name" value="SAM-dependent_MTases_sf"/>
</dbReference>
<protein>
    <recommendedName>
        <fullName evidence="1">DOT1 domain-containing protein</fullName>
    </recommendedName>
</protein>
<proteinExistence type="predicted"/>
<organism evidence="2 3">
    <name type="scientific">Mycena metata</name>
    <dbReference type="NCBI Taxonomy" id="1033252"/>
    <lineage>
        <taxon>Eukaryota</taxon>
        <taxon>Fungi</taxon>
        <taxon>Dikarya</taxon>
        <taxon>Basidiomycota</taxon>
        <taxon>Agaricomycotina</taxon>
        <taxon>Agaricomycetes</taxon>
        <taxon>Agaricomycetidae</taxon>
        <taxon>Agaricales</taxon>
        <taxon>Marasmiineae</taxon>
        <taxon>Mycenaceae</taxon>
        <taxon>Mycena</taxon>
    </lineage>
</organism>
<dbReference type="EMBL" id="JARKIB010000111">
    <property type="protein sequence ID" value="KAJ7738594.1"/>
    <property type="molecule type" value="Genomic_DNA"/>
</dbReference>
<reference evidence="2" key="1">
    <citation type="submission" date="2023-03" db="EMBL/GenBank/DDBJ databases">
        <title>Massive genome expansion in bonnet fungi (Mycena s.s.) driven by repeated elements and novel gene families across ecological guilds.</title>
        <authorList>
            <consortium name="Lawrence Berkeley National Laboratory"/>
            <person name="Harder C.B."/>
            <person name="Miyauchi S."/>
            <person name="Viragh M."/>
            <person name="Kuo A."/>
            <person name="Thoen E."/>
            <person name="Andreopoulos B."/>
            <person name="Lu D."/>
            <person name="Skrede I."/>
            <person name="Drula E."/>
            <person name="Henrissat B."/>
            <person name="Morin E."/>
            <person name="Kohler A."/>
            <person name="Barry K."/>
            <person name="LaButti K."/>
            <person name="Morin E."/>
            <person name="Salamov A."/>
            <person name="Lipzen A."/>
            <person name="Mereny Z."/>
            <person name="Hegedus B."/>
            <person name="Baldrian P."/>
            <person name="Stursova M."/>
            <person name="Weitz H."/>
            <person name="Taylor A."/>
            <person name="Grigoriev I.V."/>
            <person name="Nagy L.G."/>
            <person name="Martin F."/>
            <person name="Kauserud H."/>
        </authorList>
    </citation>
    <scope>NUCLEOTIDE SEQUENCE</scope>
    <source>
        <strain evidence="2">CBHHK182m</strain>
    </source>
</reference>
<keyword evidence="3" id="KW-1185">Reference proteome</keyword>
<dbReference type="SUPFAM" id="SSF53335">
    <property type="entry name" value="S-adenosyl-L-methionine-dependent methyltransferases"/>
    <property type="match status" value="1"/>
</dbReference>
<evidence type="ECO:0000313" key="3">
    <source>
        <dbReference type="Proteomes" id="UP001215598"/>
    </source>
</evidence>
<comment type="caution">
    <text evidence="2">The sequence shown here is derived from an EMBL/GenBank/DDBJ whole genome shotgun (WGS) entry which is preliminary data.</text>
</comment>
<dbReference type="AlphaFoldDB" id="A0AAD7MZ59"/>
<gene>
    <name evidence="2" type="ORF">B0H16DRAFT_1694755</name>
</gene>